<sequence length="147" mass="16305">MVEAYVPIYTDGIQSGVAIVSMYNGRILQTIKGHAFRLVMFSVLAVFLGVIIAYSLSKNIKKNMYNLEPEAIALLLNQQETVLEYIGEGIVATNHIGEILLVNENAKSLLEIPNLKLGMKITNLPVFKLFKKLPSKMKKNGGLVKIK</sequence>
<keyword evidence="1" id="KW-0812">Transmembrane</keyword>
<proteinExistence type="predicted"/>
<organism evidence="2">
    <name type="scientific">Proteinivorax tanatarense</name>
    <dbReference type="NCBI Taxonomy" id="1260629"/>
    <lineage>
        <taxon>Bacteria</taxon>
        <taxon>Bacillati</taxon>
        <taxon>Bacillota</taxon>
        <taxon>Clostridia</taxon>
        <taxon>Eubacteriales</taxon>
        <taxon>Proteinivoracaceae</taxon>
        <taxon>Proteinivorax</taxon>
    </lineage>
</organism>
<protein>
    <submittedName>
        <fullName evidence="2">Uncharacterized protein</fullName>
    </submittedName>
</protein>
<accession>A0AAU7VMB7</accession>
<dbReference type="RefSeq" id="WP_350344026.1">
    <property type="nucleotide sequence ID" value="NZ_CP158367.1"/>
</dbReference>
<feature type="transmembrane region" description="Helical" evidence="1">
    <location>
        <begin position="35"/>
        <end position="56"/>
    </location>
</feature>
<keyword evidence="1" id="KW-0472">Membrane</keyword>
<evidence type="ECO:0000256" key="1">
    <source>
        <dbReference type="SAM" id="Phobius"/>
    </source>
</evidence>
<dbReference type="EMBL" id="CP158367">
    <property type="protein sequence ID" value="XBX75281.1"/>
    <property type="molecule type" value="Genomic_DNA"/>
</dbReference>
<gene>
    <name evidence="2" type="ORF">PRVXT_000395</name>
</gene>
<evidence type="ECO:0000313" key="2">
    <source>
        <dbReference type="EMBL" id="XBX75281.1"/>
    </source>
</evidence>
<keyword evidence="1" id="KW-1133">Transmembrane helix</keyword>
<reference evidence="2" key="2">
    <citation type="submission" date="2024-06" db="EMBL/GenBank/DDBJ databases">
        <authorList>
            <person name="Petrova K.O."/>
            <person name="Toshchakov S.V."/>
            <person name="Boltjanskaja Y.V."/>
            <person name="Kevbrin V."/>
        </authorList>
    </citation>
    <scope>NUCLEOTIDE SEQUENCE</scope>
    <source>
        <strain evidence="2">Z-910T</strain>
    </source>
</reference>
<name>A0AAU7VMB7_9FIRM</name>
<reference evidence="2" key="1">
    <citation type="journal article" date="2013" name="Extremophiles">
        <title>Proteinivorax tanatarense gen. nov., sp. nov., an anaerobic, haloalkaliphilic, proteolytic bacterium isolated from a decaying algal bloom, and proposal of Proteinivoraceae fam. nov.</title>
        <authorList>
            <person name="Kevbrin V."/>
            <person name="Boltyanskaya Y."/>
            <person name="Zhilina T."/>
            <person name="Kolganova T."/>
            <person name="Lavrentjeva E."/>
            <person name="Kuznetsov B."/>
        </authorList>
    </citation>
    <scope>NUCLEOTIDE SEQUENCE</scope>
    <source>
        <strain evidence="2">Z-910T</strain>
    </source>
</reference>
<dbReference type="AlphaFoldDB" id="A0AAU7VMB7"/>
<dbReference type="Gene3D" id="3.30.450.20">
    <property type="entry name" value="PAS domain"/>
    <property type="match status" value="1"/>
</dbReference>